<keyword evidence="3" id="KW-0804">Transcription</keyword>
<accession>A0A6L6JDH1</accession>
<dbReference type="InterPro" id="IPR023772">
    <property type="entry name" value="DNA-bd_HTH_TetR-type_CS"/>
</dbReference>
<dbReference type="RefSeq" id="WP_155097563.1">
    <property type="nucleotide sequence ID" value="NZ_WMIE01000032.1"/>
</dbReference>
<keyword evidence="7" id="KW-1185">Reference proteome</keyword>
<evidence type="ECO:0000313" key="7">
    <source>
        <dbReference type="Proteomes" id="UP000478183"/>
    </source>
</evidence>
<dbReference type="Proteomes" id="UP000478183">
    <property type="component" value="Unassembled WGS sequence"/>
</dbReference>
<keyword evidence="2 4" id="KW-0238">DNA-binding</keyword>
<dbReference type="InterPro" id="IPR009057">
    <property type="entry name" value="Homeodomain-like_sf"/>
</dbReference>
<dbReference type="PROSITE" id="PS50977">
    <property type="entry name" value="HTH_TETR_2"/>
    <property type="match status" value="1"/>
</dbReference>
<dbReference type="PANTHER" id="PTHR47506:SF7">
    <property type="entry name" value="TRANSCRIPTIONAL REGULATORY PROTEIN"/>
    <property type="match status" value="1"/>
</dbReference>
<feature type="DNA-binding region" description="H-T-H motif" evidence="4">
    <location>
        <begin position="32"/>
        <end position="51"/>
    </location>
</feature>
<organism evidence="6 7">
    <name type="scientific">Paracoccus aestuariivivens</name>
    <dbReference type="NCBI Taxonomy" id="1820333"/>
    <lineage>
        <taxon>Bacteria</taxon>
        <taxon>Pseudomonadati</taxon>
        <taxon>Pseudomonadota</taxon>
        <taxon>Alphaproteobacteria</taxon>
        <taxon>Rhodobacterales</taxon>
        <taxon>Paracoccaceae</taxon>
        <taxon>Paracoccus</taxon>
    </lineage>
</organism>
<dbReference type="OrthoDB" id="3218408at2"/>
<dbReference type="GO" id="GO:0003677">
    <property type="term" value="F:DNA binding"/>
    <property type="evidence" value="ECO:0007669"/>
    <property type="project" value="UniProtKB-UniRule"/>
</dbReference>
<dbReference type="Gene3D" id="1.10.10.60">
    <property type="entry name" value="Homeodomain-like"/>
    <property type="match status" value="1"/>
</dbReference>
<evidence type="ECO:0000256" key="3">
    <source>
        <dbReference type="ARBA" id="ARBA00023163"/>
    </source>
</evidence>
<dbReference type="InterPro" id="IPR011075">
    <property type="entry name" value="TetR_C"/>
</dbReference>
<reference evidence="6 7" key="1">
    <citation type="submission" date="2019-11" db="EMBL/GenBank/DDBJ databases">
        <authorList>
            <person name="Dong K."/>
        </authorList>
    </citation>
    <scope>NUCLEOTIDE SEQUENCE [LARGE SCALE GENOMIC DNA]</scope>
    <source>
        <strain evidence="6 7">NBRC 111993</strain>
    </source>
</reference>
<dbReference type="PANTHER" id="PTHR47506">
    <property type="entry name" value="TRANSCRIPTIONAL REGULATORY PROTEIN"/>
    <property type="match status" value="1"/>
</dbReference>
<dbReference type="Pfam" id="PF00440">
    <property type="entry name" value="TetR_N"/>
    <property type="match status" value="1"/>
</dbReference>
<evidence type="ECO:0000256" key="1">
    <source>
        <dbReference type="ARBA" id="ARBA00023015"/>
    </source>
</evidence>
<protein>
    <submittedName>
        <fullName evidence="6">TetR family transcriptional regulator</fullName>
    </submittedName>
</protein>
<dbReference type="Gene3D" id="1.10.357.10">
    <property type="entry name" value="Tetracycline Repressor, domain 2"/>
    <property type="match status" value="1"/>
</dbReference>
<evidence type="ECO:0000256" key="2">
    <source>
        <dbReference type="ARBA" id="ARBA00023125"/>
    </source>
</evidence>
<name>A0A6L6JDH1_9RHOB</name>
<keyword evidence="1" id="KW-0805">Transcription regulation</keyword>
<gene>
    <name evidence="6" type="ORF">GL286_21180</name>
</gene>
<evidence type="ECO:0000313" key="6">
    <source>
        <dbReference type="EMBL" id="MTH80213.1"/>
    </source>
</evidence>
<dbReference type="Pfam" id="PF16925">
    <property type="entry name" value="TetR_C_13"/>
    <property type="match status" value="1"/>
</dbReference>
<dbReference type="SUPFAM" id="SSF48498">
    <property type="entry name" value="Tetracyclin repressor-like, C-terminal domain"/>
    <property type="match status" value="1"/>
</dbReference>
<dbReference type="InterPro" id="IPR001647">
    <property type="entry name" value="HTH_TetR"/>
</dbReference>
<dbReference type="PROSITE" id="PS01081">
    <property type="entry name" value="HTH_TETR_1"/>
    <property type="match status" value="1"/>
</dbReference>
<sequence>MKVSREKMAENRSRILTEAAVLFREKGFDAVSVAEVMKAAGLTHGGFYGHFASKDELIAQTVSHATTGSEGTKGFAAFAESYLSPRHRDASGQGCPTAALASDLRHQSAEARQAMAAGIEAQLAHIAAAMQRDSTTVIAPADLRRRAIGSWSAMVGAMIMARAVEDPGLADELLAGTLDWVRDAT</sequence>
<evidence type="ECO:0000256" key="4">
    <source>
        <dbReference type="PROSITE-ProRule" id="PRU00335"/>
    </source>
</evidence>
<dbReference type="SUPFAM" id="SSF46689">
    <property type="entry name" value="Homeodomain-like"/>
    <property type="match status" value="1"/>
</dbReference>
<dbReference type="AlphaFoldDB" id="A0A6L6JDH1"/>
<dbReference type="EMBL" id="WMIE01000032">
    <property type="protein sequence ID" value="MTH80213.1"/>
    <property type="molecule type" value="Genomic_DNA"/>
</dbReference>
<evidence type="ECO:0000259" key="5">
    <source>
        <dbReference type="PROSITE" id="PS50977"/>
    </source>
</evidence>
<dbReference type="PRINTS" id="PR00455">
    <property type="entry name" value="HTHTETR"/>
</dbReference>
<feature type="domain" description="HTH tetR-type" evidence="5">
    <location>
        <begin position="9"/>
        <end position="69"/>
    </location>
</feature>
<proteinExistence type="predicted"/>
<dbReference type="InterPro" id="IPR036271">
    <property type="entry name" value="Tet_transcr_reg_TetR-rel_C_sf"/>
</dbReference>
<comment type="caution">
    <text evidence="6">The sequence shown here is derived from an EMBL/GenBank/DDBJ whole genome shotgun (WGS) entry which is preliminary data.</text>
</comment>